<evidence type="ECO:0000256" key="6">
    <source>
        <dbReference type="ARBA" id="ARBA00022989"/>
    </source>
</evidence>
<evidence type="ECO:0000256" key="9">
    <source>
        <dbReference type="RuleBase" id="RU910717"/>
    </source>
</evidence>
<evidence type="ECO:0000313" key="11">
    <source>
        <dbReference type="Proteomes" id="UP001149090"/>
    </source>
</evidence>
<keyword evidence="6 9" id="KW-1133">Transmembrane helix</keyword>
<evidence type="ECO:0000256" key="5">
    <source>
        <dbReference type="ARBA" id="ARBA00022729"/>
    </source>
</evidence>
<feature type="chain" id="PRO_5040547954" description="Protein kish" evidence="9">
    <location>
        <begin position="22"/>
        <end position="82"/>
    </location>
</feature>
<keyword evidence="5 9" id="KW-0732">Signal</keyword>
<comment type="similarity">
    <text evidence="3 9">Belongs to the KISH family.</text>
</comment>
<proteinExistence type="inferred from homology"/>
<keyword evidence="7 9" id="KW-0333">Golgi apparatus</keyword>
<comment type="subcellular location">
    <subcellularLocation>
        <location evidence="2 9">Golgi apparatus membrane</location>
        <topology evidence="2 9">Single-pass type I membrane protein</topology>
    </subcellularLocation>
</comment>
<dbReference type="PANTHER" id="PTHR13229">
    <property type="entry name" value="PROTEIN KISH-A"/>
    <property type="match status" value="1"/>
</dbReference>
<evidence type="ECO:0000256" key="7">
    <source>
        <dbReference type="ARBA" id="ARBA00023034"/>
    </source>
</evidence>
<comment type="function">
    <text evidence="1 9">Involved in the early part of the secretory pathway.</text>
</comment>
<organism evidence="10 11">
    <name type="scientific">Anaeramoeba ignava</name>
    <name type="common">Anaerobic marine amoeba</name>
    <dbReference type="NCBI Taxonomy" id="1746090"/>
    <lineage>
        <taxon>Eukaryota</taxon>
        <taxon>Metamonada</taxon>
        <taxon>Anaeramoebidae</taxon>
        <taxon>Anaeramoeba</taxon>
    </lineage>
</organism>
<evidence type="ECO:0000256" key="8">
    <source>
        <dbReference type="ARBA" id="ARBA00023136"/>
    </source>
</evidence>
<dbReference type="OMA" id="KVGFQGT"/>
<dbReference type="InterPro" id="IPR051523">
    <property type="entry name" value="KISH_domain"/>
</dbReference>
<keyword evidence="8 9" id="KW-0472">Membrane</keyword>
<comment type="caution">
    <text evidence="10">The sequence shown here is derived from an EMBL/GenBank/DDBJ whole genome shotgun (WGS) entry which is preliminary data.</text>
</comment>
<evidence type="ECO:0000256" key="4">
    <source>
        <dbReference type="ARBA" id="ARBA00022692"/>
    </source>
</evidence>
<reference evidence="10" key="1">
    <citation type="submission" date="2022-10" db="EMBL/GenBank/DDBJ databases">
        <title>Novel sulphate-reducing endosymbionts in the free-living metamonad Anaeramoeba.</title>
        <authorList>
            <person name="Jerlstrom-Hultqvist J."/>
            <person name="Cepicka I."/>
            <person name="Gallot-Lavallee L."/>
            <person name="Salas-Leiva D."/>
            <person name="Curtis B.A."/>
            <person name="Zahonova K."/>
            <person name="Pipaliya S."/>
            <person name="Dacks J."/>
            <person name="Roger A.J."/>
        </authorList>
    </citation>
    <scope>NUCLEOTIDE SEQUENCE</scope>
    <source>
        <strain evidence="10">BMAN</strain>
    </source>
</reference>
<dbReference type="AlphaFoldDB" id="A0A9Q0LJW4"/>
<accession>A0A9Q0LJW4</accession>
<evidence type="ECO:0000256" key="3">
    <source>
        <dbReference type="ARBA" id="ARBA00008961"/>
    </source>
</evidence>
<evidence type="ECO:0000313" key="10">
    <source>
        <dbReference type="EMBL" id="KAJ5074252.1"/>
    </source>
</evidence>
<dbReference type="GO" id="GO:0000139">
    <property type="term" value="C:Golgi membrane"/>
    <property type="evidence" value="ECO:0007669"/>
    <property type="project" value="UniProtKB-SubCell"/>
</dbReference>
<dbReference type="Proteomes" id="UP001149090">
    <property type="component" value="Unassembled WGS sequence"/>
</dbReference>
<name>A0A9Q0LJW4_ANAIG</name>
<evidence type="ECO:0000256" key="2">
    <source>
        <dbReference type="ARBA" id="ARBA00004614"/>
    </source>
</evidence>
<dbReference type="EMBL" id="JAPDFW010000070">
    <property type="protein sequence ID" value="KAJ5074252.1"/>
    <property type="molecule type" value="Genomic_DNA"/>
</dbReference>
<feature type="transmembrane region" description="Helical" evidence="9">
    <location>
        <begin position="55"/>
        <end position="76"/>
    </location>
</feature>
<keyword evidence="4 9" id="KW-0812">Transmembrane</keyword>
<sequence length="82" mass="9567">MSALFHFNSMLIVILLTICSCAYLHQKFPNAFQYKEGFLGLLWKFARIGERLSPWVSLSCLFMGSAFLFSYLIQLFSFKQKQ</sequence>
<feature type="signal peptide" evidence="9">
    <location>
        <begin position="1"/>
        <end position="21"/>
    </location>
</feature>
<keyword evidence="11" id="KW-1185">Reference proteome</keyword>
<evidence type="ECO:0000256" key="1">
    <source>
        <dbReference type="ARBA" id="ARBA00002154"/>
    </source>
</evidence>
<dbReference type="InterPro" id="IPR009653">
    <property type="entry name" value="Ksh1"/>
</dbReference>
<dbReference type="Pfam" id="PF06842">
    <property type="entry name" value="DUF1242"/>
    <property type="match status" value="1"/>
</dbReference>
<dbReference type="OrthoDB" id="10034655at2759"/>
<protein>
    <recommendedName>
        <fullName evidence="9">Protein kish</fullName>
    </recommendedName>
</protein>
<gene>
    <name evidence="10" type="ORF">M0811_00881</name>
</gene>